<comment type="caution">
    <text evidence="3">The sequence shown here is derived from an EMBL/GenBank/DDBJ whole genome shotgun (WGS) entry which is preliminary data.</text>
</comment>
<keyword evidence="1" id="KW-0479">Metal-binding</keyword>
<keyword evidence="2" id="KW-1133">Transmembrane helix</keyword>
<sequence length="585" mass="65952">MDLQVLFTDVPMVTAIVCTVSAMLLGLLGYLYGPYWGVRKVPGPPVIPLLGHLPLMAKHGPDVFTVLAKRYGPIFRVMKSEVIGEGRDVDGSGGDRFHMGRQPLIIVADPELCKEVAIKKFKDIPNRSVPSPISASPLHQKGLFFTRDARWSTMRNTILSVYQPSHLASLVPTMQSFIESATENFQSSNEEITFSNFSLKLATDVIGQAAFGVDFGLSKPQSASDSINSFHSQGKDNCDVSEFINQHIYSTTQLKMDLSGSFSIIIGLLVPILQEPFRQILKRIPGTMDWKVDRTNRNISGRLDEIVRKKMEEKNRGSKDFLSLILRSRESETLSKKVFTPDYISAVTYEHLLAGSITTSFTLSSIVYLVAQHPETEKKLLAEIDGFGPHDQIPTAHDLQNKFPYLDQASLLKFFYRSPDAALLLSPNYLIHKDFSVIANPDLHVVKEAMRFYVVSPLVARETSKEVEIGGYVLPKGTWIWLAPGVLAKDPKNFPEPDRFKPERFDPNCEEEKRRHPCALIPFGIGPRACIGKKFSIQEIKLSLIHLYRKYLFRHSPNMEKPLEFEFGIVLNFKRGVKLRIIKRT</sequence>
<dbReference type="InterPro" id="IPR001128">
    <property type="entry name" value="Cyt_P450"/>
</dbReference>
<reference evidence="3" key="1">
    <citation type="journal article" date="2020" name="bioRxiv">
        <title>Hybrid origin of Populus tomentosa Carr. identified through genome sequencing and phylogenomic analysis.</title>
        <authorList>
            <person name="An X."/>
            <person name="Gao K."/>
            <person name="Chen Z."/>
            <person name="Li J."/>
            <person name="Yang X."/>
            <person name="Yang X."/>
            <person name="Zhou J."/>
            <person name="Guo T."/>
            <person name="Zhao T."/>
            <person name="Huang S."/>
            <person name="Miao D."/>
            <person name="Khan W.U."/>
            <person name="Rao P."/>
            <person name="Ye M."/>
            <person name="Lei B."/>
            <person name="Liao W."/>
            <person name="Wang J."/>
            <person name="Ji L."/>
            <person name="Li Y."/>
            <person name="Guo B."/>
            <person name="Mustafa N.S."/>
            <person name="Li S."/>
            <person name="Yun Q."/>
            <person name="Keller S.R."/>
            <person name="Mao J."/>
            <person name="Zhang R."/>
            <person name="Strauss S.H."/>
        </authorList>
    </citation>
    <scope>NUCLEOTIDE SEQUENCE</scope>
    <source>
        <strain evidence="3">GM15</strain>
        <tissue evidence="3">Leaf</tissue>
    </source>
</reference>
<keyword evidence="2" id="KW-0472">Membrane</keyword>
<dbReference type="PROSITE" id="PS00086">
    <property type="entry name" value="CYTOCHROME_P450"/>
    <property type="match status" value="1"/>
</dbReference>
<proteinExistence type="inferred from homology"/>
<keyword evidence="1" id="KW-0349">Heme</keyword>
<evidence type="ECO:0008006" key="5">
    <source>
        <dbReference type="Google" id="ProtNLM"/>
    </source>
</evidence>
<keyword evidence="4" id="KW-1185">Reference proteome</keyword>
<evidence type="ECO:0000313" key="3">
    <source>
        <dbReference type="EMBL" id="KAG6772587.1"/>
    </source>
</evidence>
<evidence type="ECO:0000256" key="1">
    <source>
        <dbReference type="RuleBase" id="RU000461"/>
    </source>
</evidence>
<feature type="transmembrane region" description="Helical" evidence="2">
    <location>
        <begin position="12"/>
        <end position="32"/>
    </location>
</feature>
<name>A0A8X7ZR86_POPTO</name>
<dbReference type="EMBL" id="JAAWWB010000011">
    <property type="protein sequence ID" value="KAG6772587.1"/>
    <property type="molecule type" value="Genomic_DNA"/>
</dbReference>
<dbReference type="PANTHER" id="PTHR24301:SF2">
    <property type="entry name" value="THROMBOXANE-A SYNTHASE"/>
    <property type="match status" value="1"/>
</dbReference>
<dbReference type="Proteomes" id="UP000886885">
    <property type="component" value="Chromosome 6A"/>
</dbReference>
<accession>A0A8X7ZR86</accession>
<dbReference type="GO" id="GO:0016705">
    <property type="term" value="F:oxidoreductase activity, acting on paired donors, with incorporation or reduction of molecular oxygen"/>
    <property type="evidence" value="ECO:0007669"/>
    <property type="project" value="InterPro"/>
</dbReference>
<keyword evidence="2" id="KW-0812">Transmembrane</keyword>
<dbReference type="PANTHER" id="PTHR24301">
    <property type="entry name" value="THROMBOXANE-A SYNTHASE"/>
    <property type="match status" value="1"/>
</dbReference>
<dbReference type="OrthoDB" id="1470350at2759"/>
<dbReference type="Pfam" id="PF00067">
    <property type="entry name" value="p450"/>
    <property type="match status" value="2"/>
</dbReference>
<keyword evidence="1" id="KW-0560">Oxidoreductase</keyword>
<gene>
    <name evidence="3" type="ORF">POTOM_024004</name>
</gene>
<dbReference type="InterPro" id="IPR017972">
    <property type="entry name" value="Cyt_P450_CS"/>
</dbReference>
<keyword evidence="1" id="KW-0503">Monooxygenase</keyword>
<dbReference type="GO" id="GO:0005506">
    <property type="term" value="F:iron ion binding"/>
    <property type="evidence" value="ECO:0007669"/>
    <property type="project" value="InterPro"/>
</dbReference>
<dbReference type="GO" id="GO:0004497">
    <property type="term" value="F:monooxygenase activity"/>
    <property type="evidence" value="ECO:0007669"/>
    <property type="project" value="UniProtKB-KW"/>
</dbReference>
<evidence type="ECO:0000256" key="2">
    <source>
        <dbReference type="SAM" id="Phobius"/>
    </source>
</evidence>
<organism evidence="3 4">
    <name type="scientific">Populus tomentosa</name>
    <name type="common">Chinese white poplar</name>
    <dbReference type="NCBI Taxonomy" id="118781"/>
    <lineage>
        <taxon>Eukaryota</taxon>
        <taxon>Viridiplantae</taxon>
        <taxon>Streptophyta</taxon>
        <taxon>Embryophyta</taxon>
        <taxon>Tracheophyta</taxon>
        <taxon>Spermatophyta</taxon>
        <taxon>Magnoliopsida</taxon>
        <taxon>eudicotyledons</taxon>
        <taxon>Gunneridae</taxon>
        <taxon>Pentapetalae</taxon>
        <taxon>rosids</taxon>
        <taxon>fabids</taxon>
        <taxon>Malpighiales</taxon>
        <taxon>Salicaceae</taxon>
        <taxon>Saliceae</taxon>
        <taxon>Populus</taxon>
    </lineage>
</organism>
<evidence type="ECO:0000313" key="4">
    <source>
        <dbReference type="Proteomes" id="UP000886885"/>
    </source>
</evidence>
<keyword evidence="1" id="KW-0408">Iron</keyword>
<dbReference type="GO" id="GO:0020037">
    <property type="term" value="F:heme binding"/>
    <property type="evidence" value="ECO:0007669"/>
    <property type="project" value="InterPro"/>
</dbReference>
<protein>
    <recommendedName>
        <fullName evidence="5">Cytochrome P450 711A1</fullName>
    </recommendedName>
</protein>
<comment type="similarity">
    <text evidence="1">Belongs to the cytochrome P450 family.</text>
</comment>
<dbReference type="AlphaFoldDB" id="A0A8X7ZR86"/>